<sequence>MPLSGKGHGRTPCGKLTPEVIDGLLKVVPETAQVPLESMLISRPARSNQRCFDHFVFGACDNGEGDVSALEALWGL</sequence>
<dbReference type="AlphaFoldDB" id="A0A0G4HY12"/>
<name>A0A0G4HY12_9ALVE</name>
<evidence type="ECO:0000313" key="1">
    <source>
        <dbReference type="EMBL" id="CEM49405.1"/>
    </source>
</evidence>
<proteinExistence type="predicted"/>
<dbReference type="EMBL" id="CDMZ01004321">
    <property type="protein sequence ID" value="CEM49405.1"/>
    <property type="molecule type" value="Genomic_DNA"/>
</dbReference>
<reference evidence="1" key="1">
    <citation type="submission" date="2014-11" db="EMBL/GenBank/DDBJ databases">
        <authorList>
            <person name="Otto D Thomas"/>
            <person name="Naeem Raeece"/>
        </authorList>
    </citation>
    <scope>NUCLEOTIDE SEQUENCE</scope>
</reference>
<protein>
    <submittedName>
        <fullName evidence="1">Uncharacterized protein</fullName>
    </submittedName>
</protein>
<organism evidence="1">
    <name type="scientific">Chromera velia CCMP2878</name>
    <dbReference type="NCBI Taxonomy" id="1169474"/>
    <lineage>
        <taxon>Eukaryota</taxon>
        <taxon>Sar</taxon>
        <taxon>Alveolata</taxon>
        <taxon>Colpodellida</taxon>
        <taxon>Chromeraceae</taxon>
        <taxon>Chromera</taxon>
    </lineage>
</organism>
<gene>
    <name evidence="1" type="ORF">Cvel_1514</name>
</gene>
<dbReference type="VEuPathDB" id="CryptoDB:Cvel_1514"/>
<accession>A0A0G4HY12</accession>